<dbReference type="AlphaFoldDB" id="F6TX26"/>
<keyword evidence="10" id="KW-0458">Lysosome</keyword>
<dbReference type="Bgee" id="ENSOANG00000011746">
    <property type="expression patterns" value="Expressed in ovary and 7 other cell types or tissues"/>
</dbReference>
<dbReference type="Gene3D" id="1.10.225.10">
    <property type="entry name" value="Saposin-like"/>
    <property type="match status" value="4"/>
</dbReference>
<dbReference type="PIRSF" id="PIRSF002431">
    <property type="entry name" value="Saposin"/>
    <property type="match status" value="1"/>
</dbReference>
<evidence type="ECO:0000256" key="9">
    <source>
        <dbReference type="ARBA" id="ARBA00023180"/>
    </source>
</evidence>
<evidence type="ECO:0000256" key="14">
    <source>
        <dbReference type="ARBA" id="ARBA00040265"/>
    </source>
</evidence>
<evidence type="ECO:0000256" key="16">
    <source>
        <dbReference type="PIRSR" id="PIRSR002431-1"/>
    </source>
</evidence>
<dbReference type="InterPro" id="IPR008138">
    <property type="entry name" value="SapB_2"/>
</dbReference>
<feature type="disulfide bond" evidence="16">
    <location>
        <begin position="414"/>
        <end position="460"/>
    </location>
</feature>
<dbReference type="GeneTree" id="ENSGT00940000156695"/>
<keyword evidence="4 17" id="KW-0732">Signal</keyword>
<evidence type="ECO:0000256" key="10">
    <source>
        <dbReference type="ARBA" id="ARBA00023228"/>
    </source>
</evidence>
<dbReference type="InterPro" id="IPR008373">
    <property type="entry name" value="Saposin"/>
</dbReference>
<evidence type="ECO:0000256" key="17">
    <source>
        <dbReference type="SAM" id="SignalP"/>
    </source>
</evidence>
<dbReference type="InterPro" id="IPR021165">
    <property type="entry name" value="Saposin_chordata"/>
</dbReference>
<evidence type="ECO:0000256" key="3">
    <source>
        <dbReference type="ARBA" id="ARBA00022525"/>
    </source>
</evidence>
<dbReference type="PRINTS" id="PR01797">
    <property type="entry name" value="SAPOSIN"/>
</dbReference>
<dbReference type="Pfam" id="PF05184">
    <property type="entry name" value="SapB_1"/>
    <property type="match status" value="3"/>
</dbReference>
<feature type="disulfide bond" evidence="16">
    <location>
        <begin position="95"/>
        <end position="106"/>
    </location>
</feature>
<dbReference type="InterPro" id="IPR007856">
    <property type="entry name" value="SapB_1"/>
</dbReference>
<dbReference type="GO" id="GO:0060736">
    <property type="term" value="P:prostate gland growth"/>
    <property type="evidence" value="ECO:0000318"/>
    <property type="project" value="GO_Central"/>
</dbReference>
<feature type="domain" description="Saposin B-type" evidence="18">
    <location>
        <begin position="60"/>
        <end position="142"/>
    </location>
</feature>
<keyword evidence="3" id="KW-0964">Secreted</keyword>
<dbReference type="GO" id="GO:0005543">
    <property type="term" value="F:phospholipid binding"/>
    <property type="evidence" value="ECO:0007669"/>
    <property type="project" value="Ensembl"/>
</dbReference>
<keyword evidence="7" id="KW-0443">Lipid metabolism</keyword>
<evidence type="ECO:0000256" key="6">
    <source>
        <dbReference type="ARBA" id="ARBA00022919"/>
    </source>
</evidence>
<evidence type="ECO:0000256" key="7">
    <source>
        <dbReference type="ARBA" id="ARBA00023098"/>
    </source>
</evidence>
<feature type="disulfide bond" evidence="16">
    <location>
        <begin position="319"/>
        <end position="383"/>
    </location>
</feature>
<keyword evidence="21" id="KW-1185">Reference proteome</keyword>
<dbReference type="GO" id="GO:0007193">
    <property type="term" value="P:adenylate cyclase-inhibiting G protein-coupled receptor signaling pathway"/>
    <property type="evidence" value="ECO:0000318"/>
    <property type="project" value="GO_Central"/>
</dbReference>
<evidence type="ECO:0000313" key="21">
    <source>
        <dbReference type="Proteomes" id="UP000002279"/>
    </source>
</evidence>
<feature type="domain" description="Saposin A-type" evidence="19">
    <location>
        <begin position="19"/>
        <end position="59"/>
    </location>
</feature>
<dbReference type="PROSITE" id="PS51110">
    <property type="entry name" value="SAP_A"/>
    <property type="match status" value="2"/>
</dbReference>
<dbReference type="GO" id="GO:0042803">
    <property type="term" value="F:protein homodimerization activity"/>
    <property type="evidence" value="ECO:0007669"/>
    <property type="project" value="Ensembl"/>
</dbReference>
<dbReference type="GO" id="GO:0005770">
    <property type="term" value="C:late endosome"/>
    <property type="evidence" value="ECO:0007669"/>
    <property type="project" value="Ensembl"/>
</dbReference>
<evidence type="ECO:0000256" key="13">
    <source>
        <dbReference type="ARBA" id="ARBA00037606"/>
    </source>
</evidence>
<dbReference type="FunFam" id="1.10.225.10:FF:000002">
    <property type="entry name" value="prosaposin isoform X2"/>
    <property type="match status" value="1"/>
</dbReference>
<feature type="domain" description="Saposin B-type" evidence="18">
    <location>
        <begin position="312"/>
        <end position="393"/>
    </location>
</feature>
<gene>
    <name evidence="20" type="primary">PSAP</name>
</gene>
<dbReference type="GO" id="GO:0007041">
    <property type="term" value="P:lysosomal transport"/>
    <property type="evidence" value="ECO:0007669"/>
    <property type="project" value="Ensembl"/>
</dbReference>
<feature type="disulfide bond" evidence="16">
    <location>
        <begin position="67"/>
        <end position="132"/>
    </location>
</feature>
<dbReference type="GO" id="GO:0005764">
    <property type="term" value="C:lysosome"/>
    <property type="evidence" value="ECO:0007669"/>
    <property type="project" value="UniProtKB-SubCell"/>
</dbReference>
<feature type="disulfide bond" evidence="16">
    <location>
        <begin position="202"/>
        <end position="266"/>
    </location>
</feature>
<dbReference type="SMART" id="SM00162">
    <property type="entry name" value="SAPA"/>
    <property type="match status" value="2"/>
</dbReference>
<evidence type="ECO:0000313" key="20">
    <source>
        <dbReference type="Ensembl" id="ENSOANP00000018618.3"/>
    </source>
</evidence>
<dbReference type="Ensembl" id="ENSOANT00000018621.3">
    <property type="protein sequence ID" value="ENSOANP00000018618.3"/>
    <property type="gene ID" value="ENSOANG00000011746.4"/>
</dbReference>
<dbReference type="InterPro" id="IPR051428">
    <property type="entry name" value="Sphingo_Act-Surfact_Prot"/>
</dbReference>
<dbReference type="FunFam" id="1.10.225.10:FF:000004">
    <property type="entry name" value="prosaposin isoform X2"/>
    <property type="match status" value="1"/>
</dbReference>
<dbReference type="eggNOG" id="KOG1340">
    <property type="taxonomic scope" value="Eukaryota"/>
</dbReference>
<feature type="signal peptide" evidence="17">
    <location>
        <begin position="1"/>
        <end position="17"/>
    </location>
</feature>
<sequence>MRAFLLFVPCFFGAVLATSLFRQEECAKGSEVWCQNLKIASQCGAVKHCQQTVWSKPTVKSLPCDLCKEVITVVGDLLKNGKTENDIRDYLEKTCGWLPDPRSSECKEMVDSYLPVILDMIKGEVSRPGEVCSALSLCQSLQKQLATQEQQKQLDSNQISEANLPEVVAPFMANVPLLLYPQDKSEQPQEAAKAGGDVCKDCIQLVADVQDAMKTNSSFVESLVAHAKEQCDHLGPAIADMCKNYINQYSDLVVQMVLHMQPKDICGMAGFCSSSNQMPLQALTPAKVAAADEIPALELVAPIMSNEAQVKSGPTCELCEYVIKEITKLLEDNKTEENVIHAVEKVCSILPKSMTQECQDLVEAYGKSIVELLLEEASPQLVCSMLGLCAGRRPAQTVHLAELKAEKPKIRGFCDVCKKLVGYLDHNLEQNSTKQEILAGLEKGCSFLPDPYQKQKIGACPSAHRPLLGTEECVWGPSYWCKNMETAAQCNVSSQNCPLPLLRGPARSGWSPEPLRGCVCSSRAPAGTYLSLEKVMVLPHPKPLLLLSSCCSPGRETLAQSLRLAQDSGAKRPPPPCVSVAISEQTAF</sequence>
<dbReference type="InterPro" id="IPR011001">
    <property type="entry name" value="Saposin-like"/>
</dbReference>
<evidence type="ECO:0000259" key="19">
    <source>
        <dbReference type="PROSITE" id="PS51110"/>
    </source>
</evidence>
<dbReference type="GO" id="GO:1905577">
    <property type="term" value="F:ganglioside GP1c binding"/>
    <property type="evidence" value="ECO:0007669"/>
    <property type="project" value="Ensembl"/>
</dbReference>
<dbReference type="GO" id="GO:0016020">
    <property type="term" value="C:membrane"/>
    <property type="evidence" value="ECO:0007669"/>
    <property type="project" value="GOC"/>
</dbReference>
<dbReference type="GO" id="GO:1905573">
    <property type="term" value="F:ganglioside GM1 binding"/>
    <property type="evidence" value="ECO:0007669"/>
    <property type="project" value="Ensembl"/>
</dbReference>
<accession>F6TX26</accession>
<evidence type="ECO:0000256" key="1">
    <source>
        <dbReference type="ARBA" id="ARBA00004371"/>
    </source>
</evidence>
<dbReference type="GO" id="GO:0006665">
    <property type="term" value="P:sphingolipid metabolic process"/>
    <property type="evidence" value="ECO:0007669"/>
    <property type="project" value="UniProtKB-KW"/>
</dbReference>
<dbReference type="GO" id="GO:0060742">
    <property type="term" value="P:epithelial cell differentiation involved in prostate gland development"/>
    <property type="evidence" value="ECO:0000318"/>
    <property type="project" value="GO_Central"/>
</dbReference>
<evidence type="ECO:0000256" key="8">
    <source>
        <dbReference type="ARBA" id="ARBA00023157"/>
    </source>
</evidence>
<dbReference type="Pfam" id="PF02199">
    <property type="entry name" value="SapA"/>
    <property type="match status" value="2"/>
</dbReference>
<feature type="domain" description="Saposin A-type" evidence="19">
    <location>
        <begin position="466"/>
        <end position="506"/>
    </location>
</feature>
<feature type="chain" id="PRO_5027872648" description="Prosaposin" evidence="17">
    <location>
        <begin position="18"/>
        <end position="588"/>
    </location>
</feature>
<keyword evidence="8 16" id="KW-1015">Disulfide bond</keyword>
<keyword evidence="6" id="KW-0746">Sphingolipid metabolism</keyword>
<feature type="disulfide bond" evidence="16">
    <location>
        <begin position="347"/>
        <end position="358"/>
    </location>
</feature>
<comment type="function">
    <text evidence="12">Saposin-D is a specific sphingomyelin phosphodiesterase activator (EC 3.1.4.12).</text>
</comment>
<dbReference type="Proteomes" id="UP000002279">
    <property type="component" value="Chromosome 3"/>
</dbReference>
<dbReference type="GO" id="GO:0005615">
    <property type="term" value="C:extracellular space"/>
    <property type="evidence" value="ECO:0000318"/>
    <property type="project" value="GO_Central"/>
</dbReference>
<dbReference type="PROSITE" id="PS50015">
    <property type="entry name" value="SAP_B"/>
    <property type="match status" value="4"/>
</dbReference>
<evidence type="ECO:0000259" key="18">
    <source>
        <dbReference type="PROSITE" id="PS50015"/>
    </source>
</evidence>
<evidence type="ECO:0000256" key="15">
    <source>
        <dbReference type="ARBA" id="ARBA00078201"/>
    </source>
</evidence>
<dbReference type="FunFam" id="1.10.225.10:FF:000006">
    <property type="entry name" value="prosaposin isoform X2"/>
    <property type="match status" value="1"/>
</dbReference>
<feature type="disulfide bond" evidence="16">
    <location>
        <begin position="64"/>
        <end position="138"/>
    </location>
</feature>
<dbReference type="GO" id="GO:1905575">
    <property type="term" value="F:ganglioside GM3 binding"/>
    <property type="evidence" value="ECO:0007669"/>
    <property type="project" value="Ensembl"/>
</dbReference>
<feature type="disulfide bond" evidence="16">
    <location>
        <begin position="316"/>
        <end position="389"/>
    </location>
</feature>
<dbReference type="SUPFAM" id="SSF47862">
    <property type="entry name" value="Saposin"/>
    <property type="match status" value="4"/>
</dbReference>
<comment type="subcellular location">
    <subcellularLocation>
        <location evidence="1">Lysosome</location>
    </subcellularLocation>
    <subcellularLocation>
        <location evidence="2">Secreted</location>
    </subcellularLocation>
</comment>
<proteinExistence type="predicted"/>
<organism evidence="20 21">
    <name type="scientific">Ornithorhynchus anatinus</name>
    <name type="common">Duckbill platypus</name>
    <dbReference type="NCBI Taxonomy" id="9258"/>
    <lineage>
        <taxon>Eukaryota</taxon>
        <taxon>Metazoa</taxon>
        <taxon>Chordata</taxon>
        <taxon>Craniata</taxon>
        <taxon>Vertebrata</taxon>
        <taxon>Euteleostomi</taxon>
        <taxon>Mammalia</taxon>
        <taxon>Monotremata</taxon>
        <taxon>Ornithorhynchidae</taxon>
        <taxon>Ornithorhynchus</taxon>
    </lineage>
</organism>
<name>F6TX26_ORNAN</name>
<dbReference type="GO" id="GO:1905574">
    <property type="term" value="F:ganglioside GM2 binding"/>
    <property type="evidence" value="ECO:0007669"/>
    <property type="project" value="Ensembl"/>
</dbReference>
<evidence type="ECO:0000256" key="4">
    <source>
        <dbReference type="ARBA" id="ARBA00022729"/>
    </source>
</evidence>
<keyword evidence="9" id="KW-0325">Glycoprotein</keyword>
<dbReference type="HOGENOM" id="CLU_033757_0_0_1"/>
<dbReference type="Pfam" id="PF03489">
    <property type="entry name" value="SapB_2"/>
    <property type="match status" value="3"/>
</dbReference>
<dbReference type="GO" id="GO:0097110">
    <property type="term" value="F:scaffold protein binding"/>
    <property type="evidence" value="ECO:0007669"/>
    <property type="project" value="Ensembl"/>
</dbReference>
<feature type="disulfide bond" evidence="16">
    <location>
        <begin position="231"/>
        <end position="242"/>
    </location>
</feature>
<dbReference type="GO" id="GO:0019216">
    <property type="term" value="P:regulation of lipid metabolic process"/>
    <property type="evidence" value="ECO:0000318"/>
    <property type="project" value="GO_Central"/>
</dbReference>
<evidence type="ECO:0000256" key="12">
    <source>
        <dbReference type="ARBA" id="ARBA00037231"/>
    </source>
</evidence>
<evidence type="ECO:0000256" key="5">
    <source>
        <dbReference type="ARBA" id="ARBA00022737"/>
    </source>
</evidence>
<reference evidence="20 21" key="1">
    <citation type="journal article" date="2008" name="Nature">
        <title>Genome analysis of the platypus reveals unique signatures of evolution.</title>
        <authorList>
            <person name="Warren W.C."/>
            <person name="Hillier L.W."/>
            <person name="Marshall Graves J.A."/>
            <person name="Birney E."/>
            <person name="Ponting C.P."/>
            <person name="Grutzner F."/>
            <person name="Belov K."/>
            <person name="Miller W."/>
            <person name="Clarke L."/>
            <person name="Chinwalla A.T."/>
            <person name="Yang S.P."/>
            <person name="Heger A."/>
            <person name="Locke D.P."/>
            <person name="Miethke P."/>
            <person name="Waters P.D."/>
            <person name="Veyrunes F."/>
            <person name="Fulton L."/>
            <person name="Fulton B."/>
            <person name="Graves T."/>
            <person name="Wallis J."/>
            <person name="Puente X.S."/>
            <person name="Lopez-Otin C."/>
            <person name="Ordonez G.R."/>
            <person name="Eichler E.E."/>
            <person name="Chen L."/>
            <person name="Cheng Z."/>
            <person name="Deakin J.E."/>
            <person name="Alsop A."/>
            <person name="Thompson K."/>
            <person name="Kirby P."/>
            <person name="Papenfuss A.T."/>
            <person name="Wakefield M.J."/>
            <person name="Olender T."/>
            <person name="Lancet D."/>
            <person name="Huttley G.A."/>
            <person name="Smit A.F."/>
            <person name="Pask A."/>
            <person name="Temple-Smith P."/>
            <person name="Batzer M.A."/>
            <person name="Walker J.A."/>
            <person name="Konkel M.K."/>
            <person name="Harris R.S."/>
            <person name="Whittington C.M."/>
            <person name="Wong E.S."/>
            <person name="Gemmell N.J."/>
            <person name="Buschiazzo E."/>
            <person name="Vargas Jentzsch I.M."/>
            <person name="Merkel A."/>
            <person name="Schmitz J."/>
            <person name="Zemann A."/>
            <person name="Churakov G."/>
            <person name="Kriegs J.O."/>
            <person name="Brosius J."/>
            <person name="Murchison E.P."/>
            <person name="Sachidanandam R."/>
            <person name="Smith C."/>
            <person name="Hannon G.J."/>
            <person name="Tsend-Ayush E."/>
            <person name="McMillan D."/>
            <person name="Attenborough R."/>
            <person name="Rens W."/>
            <person name="Ferguson-Smith M."/>
            <person name="Lefevre C.M."/>
            <person name="Sharp J.A."/>
            <person name="Nicholas K.R."/>
            <person name="Ray D.A."/>
            <person name="Kube M."/>
            <person name="Reinhardt R."/>
            <person name="Pringle T.H."/>
            <person name="Taylor J."/>
            <person name="Jones R.C."/>
            <person name="Nixon B."/>
            <person name="Dacheux J.L."/>
            <person name="Niwa H."/>
            <person name="Sekita Y."/>
            <person name="Huang X."/>
            <person name="Stark A."/>
            <person name="Kheradpour P."/>
            <person name="Kellis M."/>
            <person name="Flicek P."/>
            <person name="Chen Y."/>
            <person name="Webber C."/>
            <person name="Hardison R."/>
            <person name="Nelson J."/>
            <person name="Hallsworth-Pepin K."/>
            <person name="Delehaunty K."/>
            <person name="Markovic C."/>
            <person name="Minx P."/>
            <person name="Feng Y."/>
            <person name="Kremitzki C."/>
            <person name="Mitreva M."/>
            <person name="Glasscock J."/>
            <person name="Wylie T."/>
            <person name="Wohldmann P."/>
            <person name="Thiru P."/>
            <person name="Nhan M.N."/>
            <person name="Pohl C.S."/>
            <person name="Smith S.M."/>
            <person name="Hou S."/>
            <person name="Nefedov M."/>
            <person name="de Jong P.J."/>
            <person name="Renfree M.B."/>
            <person name="Mardis E.R."/>
            <person name="Wilson R.K."/>
        </authorList>
    </citation>
    <scope>NUCLEOTIDE SEQUENCE [LARGE SCALE GENOMIC DNA]</scope>
    <source>
        <strain evidence="20 21">Glennie</strain>
    </source>
</reference>
<dbReference type="InterPro" id="IPR008139">
    <property type="entry name" value="SaposinB_dom"/>
</dbReference>
<dbReference type="STRING" id="9258.ENSOANP00000018618"/>
<dbReference type="GO" id="GO:1905572">
    <property type="term" value="P:ganglioside GM1 transport to membrane"/>
    <property type="evidence" value="ECO:0007669"/>
    <property type="project" value="Ensembl"/>
</dbReference>
<dbReference type="InParanoid" id="F6TX26"/>
<feature type="domain" description="Saposin B-type" evidence="18">
    <location>
        <begin position="410"/>
        <end position="451"/>
    </location>
</feature>
<keyword evidence="5" id="KW-0677">Repeat</keyword>
<dbReference type="FunCoup" id="F6TX26">
    <property type="interactions" value="876"/>
</dbReference>
<evidence type="ECO:0000256" key="2">
    <source>
        <dbReference type="ARBA" id="ARBA00004613"/>
    </source>
</evidence>
<comment type="function">
    <text evidence="11">Saposin-A and saposin-C stimulate the hydrolysis of glucosylceramide by beta-glucosylceramidase (EC 3.2.1.45) and galactosylceramide by beta-galactosylceramidase (EC 3.2.1.46). Saposin-C apparently acts by combining with the enzyme and acidic lipid to form an activated complex, rather than by solubilizing the substrate.</text>
</comment>
<dbReference type="SMART" id="SM00741">
    <property type="entry name" value="SapB"/>
    <property type="match status" value="4"/>
</dbReference>
<comment type="function">
    <text evidence="13">Saposin-B stimulates the hydrolysis of galacto-cerebroside sulfate by arylsulfatase A (EC 3.1.6.8), GM1 gangliosides by beta-galactosidase (EC 3.2.1.23) and globotriaosylceramide by alpha-galactosidase A (EC 3.2.1.22). Saposin-B forms a solubilizing complex with the substrates of the sphingolipid hydrolases.</text>
</comment>
<feature type="disulfide bond" evidence="16">
    <location>
        <begin position="199"/>
        <end position="272"/>
    </location>
</feature>
<feature type="domain" description="Saposin B-type" evidence="18">
    <location>
        <begin position="195"/>
        <end position="276"/>
    </location>
</feature>
<dbReference type="GO" id="GO:1905576">
    <property type="term" value="F:ganglioside GT1b binding"/>
    <property type="evidence" value="ECO:0007669"/>
    <property type="project" value="Ensembl"/>
</dbReference>
<protein>
    <recommendedName>
        <fullName evidence="14">Prosaposin</fullName>
    </recommendedName>
    <alternativeName>
        <fullName evidence="15">Proactivator polypeptide</fullName>
    </alternativeName>
</protein>
<dbReference type="PANTHER" id="PTHR11480">
    <property type="entry name" value="SAPOSIN-RELATED"/>
    <property type="match status" value="1"/>
</dbReference>
<evidence type="ECO:0000256" key="11">
    <source>
        <dbReference type="ARBA" id="ARBA00037150"/>
    </source>
</evidence>
<reference evidence="20" key="2">
    <citation type="submission" date="2025-08" db="UniProtKB">
        <authorList>
            <consortium name="Ensembl"/>
        </authorList>
    </citation>
    <scope>IDENTIFICATION</scope>
    <source>
        <strain evidence="20">Glennie</strain>
    </source>
</reference>
<dbReference type="GO" id="GO:0002020">
    <property type="term" value="F:protease binding"/>
    <property type="evidence" value="ECO:0007669"/>
    <property type="project" value="Ensembl"/>
</dbReference>
<dbReference type="PANTHER" id="PTHR11480:SF36">
    <property type="entry name" value="PROSAPOSIN"/>
    <property type="match status" value="1"/>
</dbReference>
<dbReference type="InterPro" id="IPR003119">
    <property type="entry name" value="SAP_A"/>
</dbReference>
<reference evidence="20" key="3">
    <citation type="submission" date="2025-09" db="UniProtKB">
        <authorList>
            <consortium name="Ensembl"/>
        </authorList>
    </citation>
    <scope>IDENTIFICATION</scope>
    <source>
        <strain evidence="20">Glennie</strain>
    </source>
</reference>